<protein>
    <submittedName>
        <fullName evidence="1">Uncharacterized protein</fullName>
    </submittedName>
</protein>
<accession>A0A1I4BX79</accession>
<dbReference type="EMBL" id="FOSG01000008">
    <property type="protein sequence ID" value="SFK72616.1"/>
    <property type="molecule type" value="Genomic_DNA"/>
</dbReference>
<keyword evidence="2" id="KW-1185">Reference proteome</keyword>
<dbReference type="RefSeq" id="WP_093849883.1">
    <property type="nucleotide sequence ID" value="NZ_FOSG01000008.1"/>
</dbReference>
<reference evidence="2" key="1">
    <citation type="submission" date="2016-10" db="EMBL/GenBank/DDBJ databases">
        <authorList>
            <person name="Varghese N."/>
            <person name="Submissions S."/>
        </authorList>
    </citation>
    <scope>NUCLEOTIDE SEQUENCE [LARGE SCALE GENOMIC DNA]</scope>
    <source>
        <strain evidence="2">PL19</strain>
    </source>
</reference>
<dbReference type="AlphaFoldDB" id="A0A1I4BX79"/>
<name>A0A1I4BX79_9ACTN</name>
<dbReference type="InterPro" id="IPR046300">
    <property type="entry name" value="DUF6415"/>
</dbReference>
<evidence type="ECO:0000313" key="2">
    <source>
        <dbReference type="Proteomes" id="UP000198928"/>
    </source>
</evidence>
<evidence type="ECO:0000313" key="1">
    <source>
        <dbReference type="EMBL" id="SFK72616.1"/>
    </source>
</evidence>
<proteinExistence type="predicted"/>
<organism evidence="1 2">
    <name type="scientific">Streptomyces pini</name>
    <dbReference type="NCBI Taxonomy" id="1520580"/>
    <lineage>
        <taxon>Bacteria</taxon>
        <taxon>Bacillati</taxon>
        <taxon>Actinomycetota</taxon>
        <taxon>Actinomycetes</taxon>
        <taxon>Kitasatosporales</taxon>
        <taxon>Streptomycetaceae</taxon>
        <taxon>Streptomyces</taxon>
    </lineage>
</organism>
<sequence length="112" mass="12471">MKEPPRRALPRRPCPLDTDTIQRTIDRALAADHTTRYSDLAELEALLRGHINLMLPPARARAGTVAYARLNTAAGQLAYGLGDTLRSARRHVLLLALDCRWLLRVLAPGRQP</sequence>
<dbReference type="Pfam" id="PF19979">
    <property type="entry name" value="DUF6415"/>
    <property type="match status" value="1"/>
</dbReference>
<gene>
    <name evidence="1" type="ORF">SAMN05192584_108150</name>
</gene>
<dbReference type="Proteomes" id="UP000198928">
    <property type="component" value="Unassembled WGS sequence"/>
</dbReference>